<protein>
    <recommendedName>
        <fullName evidence="5">Lipoprotein</fullName>
    </recommendedName>
</protein>
<dbReference type="PROSITE" id="PS51257">
    <property type="entry name" value="PROKAR_LIPOPROTEIN"/>
    <property type="match status" value="1"/>
</dbReference>
<feature type="chain" id="PRO_5046666974" description="Lipoprotein" evidence="2">
    <location>
        <begin position="27"/>
        <end position="414"/>
    </location>
</feature>
<dbReference type="RefSeq" id="WP_308937880.1">
    <property type="nucleotide sequence ID" value="NZ_JAVIBQ010000044.1"/>
</dbReference>
<keyword evidence="2" id="KW-0732">Signal</keyword>
<proteinExistence type="predicted"/>
<feature type="signal peptide" evidence="2">
    <location>
        <begin position="1"/>
        <end position="26"/>
    </location>
</feature>
<comment type="caution">
    <text evidence="3">The sequence shown here is derived from an EMBL/GenBank/DDBJ whole genome shotgun (WGS) entry which is preliminary data.</text>
</comment>
<accession>A0ABU1B806</accession>
<evidence type="ECO:0000256" key="1">
    <source>
        <dbReference type="SAM" id="MobiDB-lite"/>
    </source>
</evidence>
<dbReference type="Proteomes" id="UP001228446">
    <property type="component" value="Unassembled WGS sequence"/>
</dbReference>
<feature type="region of interest" description="Disordered" evidence="1">
    <location>
        <begin position="385"/>
        <end position="414"/>
    </location>
</feature>
<evidence type="ECO:0000313" key="4">
    <source>
        <dbReference type="Proteomes" id="UP001228446"/>
    </source>
</evidence>
<evidence type="ECO:0000256" key="2">
    <source>
        <dbReference type="SAM" id="SignalP"/>
    </source>
</evidence>
<sequence length="414" mass="45027">MKKFKCNYRKVGKICLACVIACTVLTGCNDPSGSESGNLLADKIDSVTSKIEQSDSVVNNTKIFLTSKCISMLAIPSSLVAADSRKARTVTPVIINGKVLNGRTVSSGQQVVDFGNTKFQSFFYEDGKFYSLQDNATSPITVFDTKGKIIDRIYKQATGHNNDILALGNLKYITSGGTKLYVWNTDTNAVSTVQLDMVAQYARDNNTRIDIGGIARSTTNGNILYLVGLDKHATAAIEREKGTNIIVFKHDLTTGRQEFLLRDELNYIGLLQGAAEHNGILYVAQNSKTDNSNLSNYTGITVKAYDAETTAHLDDIQIDGRFEAEGMQVIEREDGSKEVGLGLHGSGAEKVISFVPLEKPKQKQTSISEAPSSVMVADTEKTALNSTATSETVMGETDRNVEEVSEMKGKRISR</sequence>
<feature type="compositionally biased region" description="Basic and acidic residues" evidence="1">
    <location>
        <begin position="396"/>
        <end position="414"/>
    </location>
</feature>
<keyword evidence="4" id="KW-1185">Reference proteome</keyword>
<gene>
    <name evidence="3" type="ORF">RFF62_08890</name>
</gene>
<name>A0ABU1B806_9STRE</name>
<dbReference type="EMBL" id="JAVIBX010000041">
    <property type="protein sequence ID" value="MDQ8833879.1"/>
    <property type="molecule type" value="Genomic_DNA"/>
</dbReference>
<reference evidence="3 4" key="1">
    <citation type="submission" date="2023-08" db="EMBL/GenBank/DDBJ databases">
        <title>Streptococcus ruminantium-associated sheep mastitis outbreak detected in Italy is distinct from bovine isolates.</title>
        <authorList>
            <person name="Rosa M.N."/>
            <person name="Vezina B."/>
            <person name="Tola S."/>
        </authorList>
    </citation>
    <scope>NUCLEOTIDE SEQUENCE [LARGE SCALE GENOMIC DNA]</scope>
    <source>
        <strain evidence="3 4">OM6730</strain>
    </source>
</reference>
<organism evidence="3 4">
    <name type="scientific">Streptococcus ruminantium</name>
    <dbReference type="NCBI Taxonomy" id="1917441"/>
    <lineage>
        <taxon>Bacteria</taxon>
        <taxon>Bacillati</taxon>
        <taxon>Bacillota</taxon>
        <taxon>Bacilli</taxon>
        <taxon>Lactobacillales</taxon>
        <taxon>Streptococcaceae</taxon>
        <taxon>Streptococcus</taxon>
    </lineage>
</organism>
<evidence type="ECO:0000313" key="3">
    <source>
        <dbReference type="EMBL" id="MDQ8833879.1"/>
    </source>
</evidence>
<dbReference type="InterPro" id="IPR011044">
    <property type="entry name" value="Quino_amine_DH_bsu"/>
</dbReference>
<dbReference type="SUPFAM" id="SSF50969">
    <property type="entry name" value="YVTN repeat-like/Quinoprotein amine dehydrogenase"/>
    <property type="match status" value="1"/>
</dbReference>
<evidence type="ECO:0008006" key="5">
    <source>
        <dbReference type="Google" id="ProtNLM"/>
    </source>
</evidence>